<dbReference type="PIRSF" id="PIRSF000178">
    <property type="entry name" value="SDH_cyt_b560"/>
    <property type="match status" value="1"/>
</dbReference>
<keyword evidence="8" id="KW-0816">Tricarboxylic acid cycle</keyword>
<dbReference type="Proteomes" id="UP001326613">
    <property type="component" value="Chromosome"/>
</dbReference>
<accession>A0ABZ0UQ58</accession>
<name>A0ABZ0UQ58_9RICK</name>
<comment type="function">
    <text evidence="2">Membrane-anchoring subunit of succinate dehydrogenase (SDH).</text>
</comment>
<keyword evidence="15 17" id="KW-0472">Membrane</keyword>
<dbReference type="InterPro" id="IPR014314">
    <property type="entry name" value="Succ_DH_cytb556"/>
</dbReference>
<dbReference type="CDD" id="cd03499">
    <property type="entry name" value="SQR_TypeC_SdhC"/>
    <property type="match status" value="1"/>
</dbReference>
<evidence type="ECO:0000256" key="7">
    <source>
        <dbReference type="ARBA" id="ARBA00022448"/>
    </source>
</evidence>
<comment type="pathway">
    <text evidence="4">Carbohydrate metabolism; tricarboxylic acid cycle.</text>
</comment>
<keyword evidence="12" id="KW-0249">Electron transport</keyword>
<organism evidence="18 19">
    <name type="scientific">Candidatus Trichorickettsia mobilis</name>
    <dbReference type="NCBI Taxonomy" id="1346319"/>
    <lineage>
        <taxon>Bacteria</taxon>
        <taxon>Pseudomonadati</taxon>
        <taxon>Pseudomonadota</taxon>
        <taxon>Alphaproteobacteria</taxon>
        <taxon>Rickettsiales</taxon>
        <taxon>Rickettsiaceae</taxon>
        <taxon>Rickettsieae</taxon>
        <taxon>Candidatus Trichorickettsia</taxon>
    </lineage>
</organism>
<dbReference type="RefSeq" id="WP_323738276.1">
    <property type="nucleotide sequence ID" value="NZ_CP112932.1"/>
</dbReference>
<proteinExistence type="inferred from homology"/>
<evidence type="ECO:0000256" key="4">
    <source>
        <dbReference type="ARBA" id="ARBA00005163"/>
    </source>
</evidence>
<keyword evidence="19" id="KW-1185">Reference proteome</keyword>
<evidence type="ECO:0000313" key="19">
    <source>
        <dbReference type="Proteomes" id="UP001326613"/>
    </source>
</evidence>
<evidence type="ECO:0000256" key="15">
    <source>
        <dbReference type="ARBA" id="ARBA00023136"/>
    </source>
</evidence>
<comment type="subunit">
    <text evidence="16">Part of an enzyme complex containing four subunits: a flavoprotein, an iron-sulfur protein, plus two membrane-anchoring proteins, SdhC and SdhD. The complex can form homotrimers.</text>
</comment>
<protein>
    <recommendedName>
        <fullName evidence="6">Succinate dehydrogenase cytochrome b556 subunit</fullName>
    </recommendedName>
</protein>
<feature type="transmembrane region" description="Helical" evidence="17">
    <location>
        <begin position="31"/>
        <end position="56"/>
    </location>
</feature>
<evidence type="ECO:0000256" key="11">
    <source>
        <dbReference type="ARBA" id="ARBA00022723"/>
    </source>
</evidence>
<evidence type="ECO:0000256" key="2">
    <source>
        <dbReference type="ARBA" id="ARBA00004050"/>
    </source>
</evidence>
<comment type="similarity">
    <text evidence="5">Belongs to the cytochrome b560 family.</text>
</comment>
<dbReference type="EMBL" id="CP112932">
    <property type="protein sequence ID" value="WPY00180.1"/>
    <property type="molecule type" value="Genomic_DNA"/>
</dbReference>
<keyword evidence="11" id="KW-0479">Metal-binding</keyword>
<evidence type="ECO:0000256" key="6">
    <source>
        <dbReference type="ARBA" id="ARBA00020076"/>
    </source>
</evidence>
<keyword evidence="9" id="KW-0349">Heme</keyword>
<evidence type="ECO:0000256" key="10">
    <source>
        <dbReference type="ARBA" id="ARBA00022692"/>
    </source>
</evidence>
<dbReference type="InterPro" id="IPR000701">
    <property type="entry name" value="SuccDH_FuR_B_TM-su"/>
</dbReference>
<keyword evidence="14" id="KW-0408">Iron</keyword>
<dbReference type="PROSITE" id="PS01000">
    <property type="entry name" value="SDH_CYT_1"/>
    <property type="match status" value="1"/>
</dbReference>
<sequence>MTKTKQDSHISRPTSPHLTIYRKQISSVLSIFHRLTGVMLFFAIVISTWWFIFWVFSKFDPYYIQLIKCNLLKIALFFISLAGFYHLCTGIRHLIWDTGKCFSINSINVTGWLAVICTFFFTLIFWWSL</sequence>
<comment type="cofactor">
    <cofactor evidence="1">
        <name>heme</name>
        <dbReference type="ChEBI" id="CHEBI:30413"/>
    </cofactor>
</comment>
<dbReference type="InterPro" id="IPR018495">
    <property type="entry name" value="Succ_DH_cyt_bsu_CS"/>
</dbReference>
<evidence type="ECO:0000256" key="16">
    <source>
        <dbReference type="ARBA" id="ARBA00025912"/>
    </source>
</evidence>
<dbReference type="PROSITE" id="PS01001">
    <property type="entry name" value="SDH_CYT_2"/>
    <property type="match status" value="1"/>
</dbReference>
<keyword evidence="7" id="KW-0813">Transport</keyword>
<keyword evidence="13 17" id="KW-1133">Transmembrane helix</keyword>
<dbReference type="Pfam" id="PF01127">
    <property type="entry name" value="Sdh_cyt"/>
    <property type="match status" value="1"/>
</dbReference>
<evidence type="ECO:0000256" key="1">
    <source>
        <dbReference type="ARBA" id="ARBA00001971"/>
    </source>
</evidence>
<evidence type="ECO:0000256" key="12">
    <source>
        <dbReference type="ARBA" id="ARBA00022982"/>
    </source>
</evidence>
<gene>
    <name evidence="18" type="ORF">Trichorick_00050</name>
</gene>
<dbReference type="InterPro" id="IPR034804">
    <property type="entry name" value="SQR/QFR_C/D"/>
</dbReference>
<dbReference type="PANTHER" id="PTHR10978">
    <property type="entry name" value="SUCCINATE DEHYDROGENASE CYTOCHROME B560 SUBUNIT"/>
    <property type="match status" value="1"/>
</dbReference>
<evidence type="ECO:0000256" key="3">
    <source>
        <dbReference type="ARBA" id="ARBA00004429"/>
    </source>
</evidence>
<keyword evidence="10 17" id="KW-0812">Transmembrane</keyword>
<evidence type="ECO:0000256" key="8">
    <source>
        <dbReference type="ARBA" id="ARBA00022532"/>
    </source>
</evidence>
<dbReference type="Gene3D" id="1.20.1300.10">
    <property type="entry name" value="Fumarate reductase/succinate dehydrogenase, transmembrane subunit"/>
    <property type="match status" value="1"/>
</dbReference>
<evidence type="ECO:0000256" key="9">
    <source>
        <dbReference type="ARBA" id="ARBA00022617"/>
    </source>
</evidence>
<dbReference type="PANTHER" id="PTHR10978:SF5">
    <property type="entry name" value="SUCCINATE DEHYDROGENASE CYTOCHROME B560 SUBUNIT, MITOCHONDRIAL"/>
    <property type="match status" value="1"/>
</dbReference>
<dbReference type="NCBIfam" id="TIGR02970">
    <property type="entry name" value="succ_dehyd_cytB"/>
    <property type="match status" value="1"/>
</dbReference>
<reference evidence="18 19" key="1">
    <citation type="submission" date="2022-10" db="EMBL/GenBank/DDBJ databases">
        <title>Host association and intracellularity evolved multiple times independently in the Rickettsiales.</title>
        <authorList>
            <person name="Castelli M."/>
            <person name="Nardi T."/>
            <person name="Gammuto L."/>
            <person name="Bellinzona G."/>
            <person name="Sabaneyeva E."/>
            <person name="Potekhin A."/>
            <person name="Serra V."/>
            <person name="Petroni G."/>
            <person name="Sassera D."/>
        </authorList>
    </citation>
    <scope>NUCLEOTIDE SEQUENCE [LARGE SCALE GENOMIC DNA]</scope>
    <source>
        <strain evidence="18 19">Kr 154-4</strain>
    </source>
</reference>
<dbReference type="SUPFAM" id="SSF81343">
    <property type="entry name" value="Fumarate reductase respiratory complex transmembrane subunits"/>
    <property type="match status" value="1"/>
</dbReference>
<evidence type="ECO:0000256" key="13">
    <source>
        <dbReference type="ARBA" id="ARBA00022989"/>
    </source>
</evidence>
<feature type="transmembrane region" description="Helical" evidence="17">
    <location>
        <begin position="109"/>
        <end position="128"/>
    </location>
</feature>
<evidence type="ECO:0000313" key="18">
    <source>
        <dbReference type="EMBL" id="WPY00180.1"/>
    </source>
</evidence>
<feature type="transmembrane region" description="Helical" evidence="17">
    <location>
        <begin position="62"/>
        <end position="88"/>
    </location>
</feature>
<evidence type="ECO:0000256" key="5">
    <source>
        <dbReference type="ARBA" id="ARBA00007244"/>
    </source>
</evidence>
<evidence type="ECO:0000256" key="17">
    <source>
        <dbReference type="SAM" id="Phobius"/>
    </source>
</evidence>
<evidence type="ECO:0000256" key="14">
    <source>
        <dbReference type="ARBA" id="ARBA00023004"/>
    </source>
</evidence>
<comment type="subcellular location">
    <subcellularLocation>
        <location evidence="3">Cell inner membrane</location>
        <topology evidence="3">Multi-pass membrane protein</topology>
    </subcellularLocation>
</comment>